<keyword evidence="3" id="KW-1185">Reference proteome</keyword>
<dbReference type="Proteomes" id="UP001362999">
    <property type="component" value="Unassembled WGS sequence"/>
</dbReference>
<dbReference type="AlphaFoldDB" id="A0AAW0D7L8"/>
<name>A0AAW0D7L8_9AGAR</name>
<evidence type="ECO:0000313" key="3">
    <source>
        <dbReference type="Proteomes" id="UP001362999"/>
    </source>
</evidence>
<organism evidence="2 3">
    <name type="scientific">Favolaschia claudopus</name>
    <dbReference type="NCBI Taxonomy" id="2862362"/>
    <lineage>
        <taxon>Eukaryota</taxon>
        <taxon>Fungi</taxon>
        <taxon>Dikarya</taxon>
        <taxon>Basidiomycota</taxon>
        <taxon>Agaricomycotina</taxon>
        <taxon>Agaricomycetes</taxon>
        <taxon>Agaricomycetidae</taxon>
        <taxon>Agaricales</taxon>
        <taxon>Marasmiineae</taxon>
        <taxon>Mycenaceae</taxon>
        <taxon>Favolaschia</taxon>
    </lineage>
</organism>
<protein>
    <submittedName>
        <fullName evidence="2">Uncharacterized protein</fullName>
    </submittedName>
</protein>
<sequence>MLDLYNRHTQLTGAISPVSSDAGLDAQPDEIRPSTTIQRRSLQNVCSPYHAMGCSGAPSNSQQMHWCTAASHPIKRLSAQPGEAEVVESRTVERLLLTATRAFTIWEYHCTCPAPYIHHLRVGFQRPCAATPPTELAWVSKPAVFIGASPRLYTAFRYHRRRRRSPFFRSVRGDDGLSTSYCSAQSGASRGTVLLMPVELGIVPCSREERRPACSPAHNPLRQDSRRSGFGLEFIRQLLGLWSTFATPDCQSVTALRWIHAQVSVEGTTGRRGFRRPDQKRYTFHSSTNRE</sequence>
<evidence type="ECO:0000313" key="2">
    <source>
        <dbReference type="EMBL" id="KAK7046947.1"/>
    </source>
</evidence>
<proteinExistence type="predicted"/>
<accession>A0AAW0D7L8</accession>
<feature type="region of interest" description="Disordered" evidence="1">
    <location>
        <begin position="269"/>
        <end position="291"/>
    </location>
</feature>
<evidence type="ECO:0000256" key="1">
    <source>
        <dbReference type="SAM" id="MobiDB-lite"/>
    </source>
</evidence>
<gene>
    <name evidence="2" type="ORF">R3P38DRAFT_2877172</name>
</gene>
<reference evidence="2 3" key="1">
    <citation type="journal article" date="2024" name="J Genomics">
        <title>Draft genome sequencing and assembly of Favolaschia claudopus CIRM-BRFM 2984 isolated from oak limbs.</title>
        <authorList>
            <person name="Navarro D."/>
            <person name="Drula E."/>
            <person name="Chaduli D."/>
            <person name="Cazenave R."/>
            <person name="Ahrendt S."/>
            <person name="Wang J."/>
            <person name="Lipzen A."/>
            <person name="Daum C."/>
            <person name="Barry K."/>
            <person name="Grigoriev I.V."/>
            <person name="Favel A."/>
            <person name="Rosso M.N."/>
            <person name="Martin F."/>
        </authorList>
    </citation>
    <scope>NUCLEOTIDE SEQUENCE [LARGE SCALE GENOMIC DNA]</scope>
    <source>
        <strain evidence="2 3">CIRM-BRFM 2984</strain>
    </source>
</reference>
<dbReference type="EMBL" id="JAWWNJ010000010">
    <property type="protein sequence ID" value="KAK7046947.1"/>
    <property type="molecule type" value="Genomic_DNA"/>
</dbReference>
<comment type="caution">
    <text evidence="2">The sequence shown here is derived from an EMBL/GenBank/DDBJ whole genome shotgun (WGS) entry which is preliminary data.</text>
</comment>